<dbReference type="PANTHER" id="PTHR37170:SF1">
    <property type="entry name" value="GLUTAREDOXIN-LIKE PROTEIN"/>
    <property type="match status" value="1"/>
</dbReference>
<dbReference type="KEGG" id="tta:Theth_1200"/>
<dbReference type="SUPFAM" id="SSF52833">
    <property type="entry name" value="Thioredoxin-like"/>
    <property type="match status" value="2"/>
</dbReference>
<dbReference type="InterPro" id="IPR011903">
    <property type="entry name" value="TON_0319-like"/>
</dbReference>
<dbReference type="RefSeq" id="WP_013932491.1">
    <property type="nucleotide sequence ID" value="NC_015707.1"/>
</dbReference>
<feature type="domain" description="Thioredoxin-like fold" evidence="2">
    <location>
        <begin position="137"/>
        <end position="214"/>
    </location>
</feature>
<protein>
    <submittedName>
        <fullName evidence="3">Glutaredoxin-like domain protein</fullName>
    </submittedName>
</protein>
<dbReference type="AlphaFoldDB" id="F7YTP9"/>
<evidence type="ECO:0000313" key="4">
    <source>
        <dbReference type="Proteomes" id="UP000006804"/>
    </source>
</evidence>
<sequence>MALLSEKDVQYLKRAFEEQLKDKVKILLFVDDATECEYCDLTNQVLNELASIDNRIEVTTYHIKRDKEVAQRYNIDKTPAIVMLDKNGNDTRIRFFGIPSGHEFSTLLQDIVAVSTGKPVLFNQKQIEEIKSINKPVNIKVFVTPTCPYCPKAVLLAHMAALVNPNIVGEMIEANEFPELSIRYGIASVPHTFINDKVDFIGAYPEGAFIRELLRAVGGA</sequence>
<dbReference type="STRING" id="688269.Theth_1200"/>
<evidence type="ECO:0000259" key="2">
    <source>
        <dbReference type="Pfam" id="PF13192"/>
    </source>
</evidence>
<name>F7YTP9_9THEM</name>
<dbReference type="PANTHER" id="PTHR37170">
    <property type="entry name" value="GLUTAREDOXIN-RELATED"/>
    <property type="match status" value="1"/>
</dbReference>
<gene>
    <name evidence="3" type="ORF">Theth_1200</name>
</gene>
<dbReference type="InterPro" id="IPR036249">
    <property type="entry name" value="Thioredoxin-like_sf"/>
</dbReference>
<dbReference type="InterPro" id="IPR012336">
    <property type="entry name" value="Thioredoxin-like_fold"/>
</dbReference>
<evidence type="ECO:0000313" key="3">
    <source>
        <dbReference type="EMBL" id="AEH51272.1"/>
    </source>
</evidence>
<dbReference type="eggNOG" id="COG3634">
    <property type="taxonomic scope" value="Bacteria"/>
</dbReference>
<dbReference type="CDD" id="cd02973">
    <property type="entry name" value="TRX_GRX_like"/>
    <property type="match status" value="1"/>
</dbReference>
<dbReference type="Proteomes" id="UP000006804">
    <property type="component" value="Chromosome"/>
</dbReference>
<dbReference type="NCBIfam" id="TIGR02187">
    <property type="entry name" value="PDO_seleno_TRX"/>
    <property type="match status" value="1"/>
</dbReference>
<dbReference type="PROSITE" id="PS51354">
    <property type="entry name" value="GLUTAREDOXIN_2"/>
    <property type="match status" value="1"/>
</dbReference>
<proteinExistence type="predicted"/>
<dbReference type="HOGENOM" id="CLU_082677_0_0_0"/>
<dbReference type="Pfam" id="PF13192">
    <property type="entry name" value="Thioredoxin_3"/>
    <property type="match status" value="1"/>
</dbReference>
<keyword evidence="4" id="KW-1185">Reference proteome</keyword>
<dbReference type="Gene3D" id="3.40.30.10">
    <property type="entry name" value="Glutaredoxin"/>
    <property type="match status" value="2"/>
</dbReference>
<feature type="domain" description="Thioredoxin-like fold" evidence="1">
    <location>
        <begin position="23"/>
        <end position="105"/>
    </location>
</feature>
<reference evidence="3 4" key="1">
    <citation type="submission" date="2010-11" db="EMBL/GenBank/DDBJ databases">
        <title>The complete genome of Thermotoga thermarum DSM 5069.</title>
        <authorList>
            <consortium name="US DOE Joint Genome Institute (JGI-PGF)"/>
            <person name="Lucas S."/>
            <person name="Copeland A."/>
            <person name="Lapidus A."/>
            <person name="Bruce D."/>
            <person name="Goodwin L."/>
            <person name="Pitluck S."/>
            <person name="Kyrpides N."/>
            <person name="Mavromatis K."/>
            <person name="Ivanova N."/>
            <person name="Zeytun A."/>
            <person name="Brettin T."/>
            <person name="Detter J.C."/>
            <person name="Tapia R."/>
            <person name="Han C."/>
            <person name="Land M."/>
            <person name="Hauser L."/>
            <person name="Markowitz V."/>
            <person name="Cheng J.-F."/>
            <person name="Hugenholtz P."/>
            <person name="Woyke T."/>
            <person name="Wu D."/>
            <person name="Spring S."/>
            <person name="Schroeder M."/>
            <person name="Brambilla E."/>
            <person name="Klenk H.-P."/>
            <person name="Eisen J.A."/>
        </authorList>
    </citation>
    <scope>NUCLEOTIDE SEQUENCE [LARGE SCALE GENOMIC DNA]</scope>
    <source>
        <strain evidence="3 4">DSM 5069</strain>
    </source>
</reference>
<organism evidence="3 4">
    <name type="scientific">Pseudothermotoga thermarum DSM 5069</name>
    <dbReference type="NCBI Taxonomy" id="688269"/>
    <lineage>
        <taxon>Bacteria</taxon>
        <taxon>Thermotogati</taxon>
        <taxon>Thermotogota</taxon>
        <taxon>Thermotogae</taxon>
        <taxon>Thermotogales</taxon>
        <taxon>Thermotogaceae</taxon>
        <taxon>Pseudothermotoga</taxon>
    </lineage>
</organism>
<dbReference type="EMBL" id="CP002351">
    <property type="protein sequence ID" value="AEH51272.1"/>
    <property type="molecule type" value="Genomic_DNA"/>
</dbReference>
<evidence type="ECO:0000259" key="1">
    <source>
        <dbReference type="Pfam" id="PF13098"/>
    </source>
</evidence>
<dbReference type="Pfam" id="PF13098">
    <property type="entry name" value="Thioredoxin_2"/>
    <property type="match status" value="1"/>
</dbReference>
<dbReference type="PATRIC" id="fig|688269.3.peg.1236"/>
<dbReference type="OrthoDB" id="9806179at2"/>
<accession>F7YTP9</accession>